<name>A0ABV6SXJ6_9GAMM</name>
<evidence type="ECO:0000259" key="1">
    <source>
        <dbReference type="PROSITE" id="PS51186"/>
    </source>
</evidence>
<dbReference type="Proteomes" id="UP001589898">
    <property type="component" value="Unassembled WGS sequence"/>
</dbReference>
<feature type="domain" description="N-acetyltransferase" evidence="1">
    <location>
        <begin position="12"/>
        <end position="169"/>
    </location>
</feature>
<dbReference type="CDD" id="cd04301">
    <property type="entry name" value="NAT_SF"/>
    <property type="match status" value="1"/>
</dbReference>
<dbReference type="RefSeq" id="WP_189494337.1">
    <property type="nucleotide sequence ID" value="NZ_BMZT01000001.1"/>
</dbReference>
<organism evidence="2 3">
    <name type="scientific">Luteimonas padinae</name>
    <dbReference type="NCBI Taxonomy" id="1714359"/>
    <lineage>
        <taxon>Bacteria</taxon>
        <taxon>Pseudomonadati</taxon>
        <taxon>Pseudomonadota</taxon>
        <taxon>Gammaproteobacteria</taxon>
        <taxon>Lysobacterales</taxon>
        <taxon>Lysobacteraceae</taxon>
        <taxon>Luteimonas</taxon>
    </lineage>
</organism>
<dbReference type="PROSITE" id="PS51186">
    <property type="entry name" value="GNAT"/>
    <property type="match status" value="1"/>
</dbReference>
<proteinExistence type="predicted"/>
<comment type="caution">
    <text evidence="2">The sequence shown here is derived from an EMBL/GenBank/DDBJ whole genome shotgun (WGS) entry which is preliminary data.</text>
</comment>
<dbReference type="InterPro" id="IPR000182">
    <property type="entry name" value="GNAT_dom"/>
</dbReference>
<keyword evidence="2" id="KW-0012">Acyltransferase</keyword>
<accession>A0ABV6SXJ6</accession>
<reference evidence="2 3" key="1">
    <citation type="submission" date="2024-09" db="EMBL/GenBank/DDBJ databases">
        <authorList>
            <person name="Sun Q."/>
            <person name="Mori K."/>
        </authorList>
    </citation>
    <scope>NUCLEOTIDE SEQUENCE [LARGE SCALE GENOMIC DNA]</scope>
    <source>
        <strain evidence="2 3">KCTC 52403</strain>
    </source>
</reference>
<protein>
    <submittedName>
        <fullName evidence="2">GNAT family N-acetyltransferase</fullName>
        <ecNumber evidence="2">2.3.1.-</ecNumber>
    </submittedName>
</protein>
<evidence type="ECO:0000313" key="3">
    <source>
        <dbReference type="Proteomes" id="UP001589898"/>
    </source>
</evidence>
<dbReference type="EC" id="2.3.1.-" evidence="2"/>
<dbReference type="Gene3D" id="3.40.630.30">
    <property type="match status" value="1"/>
</dbReference>
<dbReference type="InterPro" id="IPR016181">
    <property type="entry name" value="Acyl_CoA_acyltransferase"/>
</dbReference>
<gene>
    <name evidence="2" type="ORF">ACFFFU_10315</name>
</gene>
<keyword evidence="3" id="KW-1185">Reference proteome</keyword>
<sequence length="358" mass="39328">MNALLAPETFVYRIRDGEAVGDARSAAIQAWRGSLGDDDVLLAARYDALVLNSPHGRPLLRFVEHVDDGVVGFLAVAPRPMCADGRRLRAGVLSHLAIHPAHRSLGPALMLIEAAVEAAGEHFDFVYGIPNAHQGASAALRRAGMRRWADMERSVRVVRHGHYLSRRLPRLLVPAAGTVLDAADAIVRAWQGLRGPRLRARWVDRFEPAMQAAWDGAGPHPAATAVRDATMLRWRFDAGVGLRMRYLLLEDRAGRVRAWFACAVEPQWPQLLDVHDFWSVDACEGIPQAALLRLLEQARRSGHVAVSLRAALDAAAASPWRACGFRVRGTQQLVVRWFDPGLAASPPPPHLTYIDQDG</sequence>
<dbReference type="GO" id="GO:0016746">
    <property type="term" value="F:acyltransferase activity"/>
    <property type="evidence" value="ECO:0007669"/>
    <property type="project" value="UniProtKB-KW"/>
</dbReference>
<keyword evidence="2" id="KW-0808">Transferase</keyword>
<evidence type="ECO:0000313" key="2">
    <source>
        <dbReference type="EMBL" id="MFC0718139.1"/>
    </source>
</evidence>
<dbReference type="SUPFAM" id="SSF55729">
    <property type="entry name" value="Acyl-CoA N-acyltransferases (Nat)"/>
    <property type="match status" value="1"/>
</dbReference>
<dbReference type="EMBL" id="JBHLTF010000031">
    <property type="protein sequence ID" value="MFC0718139.1"/>
    <property type="molecule type" value="Genomic_DNA"/>
</dbReference>